<dbReference type="PANTHER" id="PTHR19328">
    <property type="entry name" value="HEDGEHOG-INTERACTING PROTEIN"/>
    <property type="match status" value="1"/>
</dbReference>
<organism evidence="3 4">
    <name type="scientific">Actinoallomurus iriomotensis</name>
    <dbReference type="NCBI Taxonomy" id="478107"/>
    <lineage>
        <taxon>Bacteria</taxon>
        <taxon>Bacillati</taxon>
        <taxon>Actinomycetota</taxon>
        <taxon>Actinomycetes</taxon>
        <taxon>Streptosporangiales</taxon>
        <taxon>Thermomonosporaceae</taxon>
        <taxon>Actinoallomurus</taxon>
    </lineage>
</organism>
<protein>
    <recommendedName>
        <fullName evidence="2">Glucose/Sorbosone dehydrogenase domain-containing protein</fullName>
    </recommendedName>
</protein>
<gene>
    <name evidence="3" type="ORF">Airi01_099680</name>
</gene>
<dbReference type="AlphaFoldDB" id="A0A9W6RSG6"/>
<dbReference type="Proteomes" id="UP001165135">
    <property type="component" value="Unassembled WGS sequence"/>
</dbReference>
<feature type="signal peptide" evidence="1">
    <location>
        <begin position="1"/>
        <end position="25"/>
    </location>
</feature>
<reference evidence="3" key="1">
    <citation type="submission" date="2023-03" db="EMBL/GenBank/DDBJ databases">
        <title>Actinoallomurus iriomotensis NBRC 103681.</title>
        <authorList>
            <person name="Ichikawa N."/>
            <person name="Sato H."/>
            <person name="Tonouchi N."/>
        </authorList>
    </citation>
    <scope>NUCLEOTIDE SEQUENCE</scope>
    <source>
        <strain evidence="3">NBRC 103681</strain>
    </source>
</reference>
<accession>A0A9W6RSG6</accession>
<proteinExistence type="predicted"/>
<dbReference type="SUPFAM" id="SSF50952">
    <property type="entry name" value="Soluble quinoprotein glucose dehydrogenase"/>
    <property type="match status" value="1"/>
</dbReference>
<dbReference type="PANTHER" id="PTHR19328:SF75">
    <property type="entry name" value="ALDOSE SUGAR DEHYDROGENASE YLII"/>
    <property type="match status" value="1"/>
</dbReference>
<name>A0A9W6RSG6_9ACTN</name>
<keyword evidence="1" id="KW-0732">Signal</keyword>
<evidence type="ECO:0000256" key="1">
    <source>
        <dbReference type="SAM" id="SignalP"/>
    </source>
</evidence>
<feature type="domain" description="Glucose/Sorbosone dehydrogenase" evidence="2">
    <location>
        <begin position="87"/>
        <end position="420"/>
    </location>
</feature>
<dbReference type="InterPro" id="IPR012938">
    <property type="entry name" value="Glc/Sorbosone_DH"/>
</dbReference>
<feature type="chain" id="PRO_5040722353" description="Glucose/Sorbosone dehydrogenase domain-containing protein" evidence="1">
    <location>
        <begin position="26"/>
        <end position="690"/>
    </location>
</feature>
<sequence>MTKFRWCLLITVALLAALFTVPQQAALADETPVTDPIPERPITSDLGLVLQEYAQFPKSEPVPAPVDARLMRWARINFIGEVPDGSGRMYVPDLNGNLYVVRNGQPHVYLDVKAQFEPYFFSGRGLGQGFGIVAFDPGFRTNGKFYTIHTELASSTTKVPDLTPQAGTIYHGVVDEWTADDPKADTFHGTHREILRLGFGGQIHGIQEMGFNPNAKPGDKDYAKLYIAAGDGGQGQAAGNDDPQNLAVPQGKLLRIDPHGNNSANGKYGIPADNPFVGKSGALGEIFALGFRDPHRFSWDTGGSHQLFLGHIGEHAIEGVWDIRAGDNAGWPNREGPFTFVKNDRCDLYPLPEDDAKYNYDYPVAAYDHDPPAGWNCSSDIGKAISGGYVYRGHKLPELYGKYVFGDLVDGAVYYTEQSQMRRGAARAPIHQLQTFDTSGHRLTMQQFAGDKRVDLRFGRDSKGELYLLSKANGKIWKVVGTRHFAAGSVGHTHVGGTAGAKNWAPVTPSKWKFEGDQTILAEAGTERPGPRRPFEYAVLTKGPKFGTERIDADVRIDTPTDVTNRDVIIVFGYQSDTQFYYAHLSQDNSIYPHNGIFVVNNADRLRLEDQWDPLRSRGAEPSITDMKWHHVTVIRHVDTGEIAVYLDHAKDPRMTAVDKTLGAGRVGFGSFDNTGRVRNFKVTGTAAGA</sequence>
<dbReference type="InterPro" id="IPR011042">
    <property type="entry name" value="6-blade_b-propeller_TolB-like"/>
</dbReference>
<dbReference type="InterPro" id="IPR013320">
    <property type="entry name" value="ConA-like_dom_sf"/>
</dbReference>
<dbReference type="EMBL" id="BSTJ01000021">
    <property type="protein sequence ID" value="GLY81701.1"/>
    <property type="molecule type" value="Genomic_DNA"/>
</dbReference>
<dbReference type="SUPFAM" id="SSF49899">
    <property type="entry name" value="Concanavalin A-like lectins/glucanases"/>
    <property type="match status" value="1"/>
</dbReference>
<evidence type="ECO:0000313" key="4">
    <source>
        <dbReference type="Proteomes" id="UP001165135"/>
    </source>
</evidence>
<dbReference type="Gene3D" id="2.60.120.560">
    <property type="entry name" value="Exo-inulinase, domain 1"/>
    <property type="match status" value="1"/>
</dbReference>
<evidence type="ECO:0000313" key="3">
    <source>
        <dbReference type="EMBL" id="GLY81701.1"/>
    </source>
</evidence>
<comment type="caution">
    <text evidence="3">The sequence shown here is derived from an EMBL/GenBank/DDBJ whole genome shotgun (WGS) entry which is preliminary data.</text>
</comment>
<evidence type="ECO:0000259" key="2">
    <source>
        <dbReference type="Pfam" id="PF07995"/>
    </source>
</evidence>
<dbReference type="InterPro" id="IPR011041">
    <property type="entry name" value="Quinoprot_gluc/sorb_DH_b-prop"/>
</dbReference>
<dbReference type="Gene3D" id="2.120.10.30">
    <property type="entry name" value="TolB, C-terminal domain"/>
    <property type="match status" value="1"/>
</dbReference>
<dbReference type="RefSeq" id="WP_285636511.1">
    <property type="nucleotide sequence ID" value="NZ_BSTJ01000021.1"/>
</dbReference>
<dbReference type="Pfam" id="PF07995">
    <property type="entry name" value="GSDH"/>
    <property type="match status" value="1"/>
</dbReference>